<gene>
    <name evidence="4" type="ORF">DFR42_108215</name>
</gene>
<evidence type="ECO:0000313" key="4">
    <source>
        <dbReference type="EMBL" id="PXX40380.1"/>
    </source>
</evidence>
<dbReference type="Proteomes" id="UP000247792">
    <property type="component" value="Unassembled WGS sequence"/>
</dbReference>
<evidence type="ECO:0000256" key="1">
    <source>
        <dbReference type="ARBA" id="ARBA00022729"/>
    </source>
</evidence>
<feature type="chain" id="PRO_5016359312" evidence="2">
    <location>
        <begin position="37"/>
        <end position="278"/>
    </location>
</feature>
<sequence length="278" mass="31604">MKLESYKAIHSNNALLQLFCGAALLFAMAFSSTAHANEACKTLLATGNPEYPPYLWRDPEDENRLIGANAEWIQLLSKEIGIPIDIKYVGPWGRVQEEAKLGRVDLLAGAFFTQPRLEYMDYFYPAFRETRTVIWTRSNYNLPYKKWSDLTGKQGVTVINNSFGEEFDRYAKESLKISMVPSLEQALKMLSLSRADYLIYEEDPGLAYVAKLNISGLKTVAPPITNENLYLTLSHKSACNTPEMRGRIAKAVYKLDKQNVMSKLITANIQLWRKQQSK</sequence>
<feature type="domain" description="Solute-binding protein family 3/N-terminal" evidence="3">
    <location>
        <begin position="48"/>
        <end position="264"/>
    </location>
</feature>
<dbReference type="OrthoDB" id="7677520at2"/>
<keyword evidence="1 2" id="KW-0732">Signal</keyword>
<dbReference type="InterPro" id="IPR001638">
    <property type="entry name" value="Solute-binding_3/MltF_N"/>
</dbReference>
<protein>
    <submittedName>
        <fullName evidence="4">Amino acid ABC transporter substrate-binding protein (PAAT family)</fullName>
    </submittedName>
</protein>
<evidence type="ECO:0000313" key="5">
    <source>
        <dbReference type="Proteomes" id="UP000247792"/>
    </source>
</evidence>
<feature type="signal peptide" evidence="2">
    <location>
        <begin position="1"/>
        <end position="36"/>
    </location>
</feature>
<comment type="caution">
    <text evidence="4">The sequence shown here is derived from an EMBL/GenBank/DDBJ whole genome shotgun (WGS) entry which is preliminary data.</text>
</comment>
<dbReference type="Gene3D" id="3.40.190.10">
    <property type="entry name" value="Periplasmic binding protein-like II"/>
    <property type="match status" value="2"/>
</dbReference>
<dbReference type="AlphaFoldDB" id="A0A318J113"/>
<name>A0A318J113_9BURK</name>
<evidence type="ECO:0000259" key="3">
    <source>
        <dbReference type="Pfam" id="PF00497"/>
    </source>
</evidence>
<dbReference type="SUPFAM" id="SSF53850">
    <property type="entry name" value="Periplasmic binding protein-like II"/>
    <property type="match status" value="1"/>
</dbReference>
<dbReference type="Pfam" id="PF00497">
    <property type="entry name" value="SBP_bac_3"/>
    <property type="match status" value="1"/>
</dbReference>
<dbReference type="PANTHER" id="PTHR35936">
    <property type="entry name" value="MEMBRANE-BOUND LYTIC MUREIN TRANSGLYCOSYLASE F"/>
    <property type="match status" value="1"/>
</dbReference>
<dbReference type="PANTHER" id="PTHR35936:SF6">
    <property type="entry name" value="AMINO ACID ABC TRANSPORTER SUBSTRATE-BINDING PAAT FAMILY PROTEIN"/>
    <property type="match status" value="1"/>
</dbReference>
<keyword evidence="5" id="KW-1185">Reference proteome</keyword>
<accession>A0A318J113</accession>
<reference evidence="4 5" key="1">
    <citation type="submission" date="2018-05" db="EMBL/GenBank/DDBJ databases">
        <title>Genomic Encyclopedia of Type Strains, Phase IV (KMG-IV): sequencing the most valuable type-strain genomes for metagenomic binning, comparative biology and taxonomic classification.</title>
        <authorList>
            <person name="Goeker M."/>
        </authorList>
    </citation>
    <scope>NUCLEOTIDE SEQUENCE [LARGE SCALE GENOMIC DNA]</scope>
    <source>
        <strain evidence="4 5">DSM 19792</strain>
    </source>
</reference>
<proteinExistence type="predicted"/>
<organism evidence="4 5">
    <name type="scientific">Undibacterium pigrum</name>
    <dbReference type="NCBI Taxonomy" id="401470"/>
    <lineage>
        <taxon>Bacteria</taxon>
        <taxon>Pseudomonadati</taxon>
        <taxon>Pseudomonadota</taxon>
        <taxon>Betaproteobacteria</taxon>
        <taxon>Burkholderiales</taxon>
        <taxon>Oxalobacteraceae</taxon>
        <taxon>Undibacterium</taxon>
    </lineage>
</organism>
<dbReference type="EMBL" id="QJKB01000008">
    <property type="protein sequence ID" value="PXX40380.1"/>
    <property type="molecule type" value="Genomic_DNA"/>
</dbReference>
<evidence type="ECO:0000256" key="2">
    <source>
        <dbReference type="SAM" id="SignalP"/>
    </source>
</evidence>
<dbReference type="RefSeq" id="WP_110257104.1">
    <property type="nucleotide sequence ID" value="NZ_QJKB01000008.1"/>
</dbReference>